<sequence>MNGEVLKYFSLQGEFSLHEIVSGLPGPGRMIGECSAAEFSATPTVEKFKENTSGARGIDLVIDQGTEGALSLTLHKVNTAQLELLLGGQTHLQDTAAVADELLVTTPEVGQRLLLGAFDVASAVIKDSTPSTPKTLTVDVNYTIDPKTGTIDIIDLSTGGPFVGPLTKSFTPGTDITYVKMLTDTQREWWGRFNGINTLGTKPRMVYEWYRLQTSPASMQLINESRGEVVLSATVLSDTSKAVDDEFGLFGRAVILD</sequence>
<dbReference type="InterPro" id="IPR016893">
    <property type="entry name" value="UCP028589"/>
</dbReference>
<dbReference type="EMBL" id="CP022188">
    <property type="protein sequence ID" value="AWI78581.1"/>
    <property type="molecule type" value="Genomic_DNA"/>
</dbReference>
<evidence type="ECO:0000313" key="2">
    <source>
        <dbReference type="Proteomes" id="UP000244902"/>
    </source>
</evidence>
<dbReference type="AlphaFoldDB" id="A0A2U8GY95"/>
<gene>
    <name evidence="1" type="ORF">CEW87_03925</name>
</gene>
<dbReference type="RefSeq" id="WP_108971541.1">
    <property type="nucleotide sequence ID" value="NZ_CP022188.1"/>
</dbReference>
<dbReference type="Proteomes" id="UP000244902">
    <property type="component" value="Chromosome"/>
</dbReference>
<reference evidence="1 2" key="1">
    <citation type="submission" date="2017-06" db="EMBL/GenBank/DDBJ databases">
        <title>Azoarcus sp. TSNA42 complete genome sequence.</title>
        <authorList>
            <person name="Woo J.-H."/>
            <person name="Kim H.-S."/>
        </authorList>
    </citation>
    <scope>NUCLEOTIDE SEQUENCE [LARGE SCALE GENOMIC DNA]</scope>
    <source>
        <strain evidence="1 2">TSNA42</strain>
    </source>
</reference>
<organism evidence="1 2">
    <name type="scientific">Parazoarcus communis</name>
    <dbReference type="NCBI Taxonomy" id="41977"/>
    <lineage>
        <taxon>Bacteria</taxon>
        <taxon>Pseudomonadati</taxon>
        <taxon>Pseudomonadota</taxon>
        <taxon>Betaproteobacteria</taxon>
        <taxon>Rhodocyclales</taxon>
        <taxon>Zoogloeaceae</taxon>
        <taxon>Parazoarcus</taxon>
    </lineage>
</organism>
<dbReference type="OrthoDB" id="6702050at2"/>
<dbReference type="PIRSF" id="PIRSF028589">
    <property type="entry name" value="UCP028589"/>
    <property type="match status" value="1"/>
</dbReference>
<proteinExistence type="predicted"/>
<name>A0A2U8GY95_9RHOO</name>
<evidence type="ECO:0000313" key="1">
    <source>
        <dbReference type="EMBL" id="AWI78581.1"/>
    </source>
</evidence>
<protein>
    <submittedName>
        <fullName evidence="1">Uncharacterized protein</fullName>
    </submittedName>
</protein>
<accession>A0A2U8GY95</accession>